<evidence type="ECO:0000313" key="2">
    <source>
        <dbReference type="Proteomes" id="UP001152607"/>
    </source>
</evidence>
<keyword evidence="2" id="KW-1185">Reference proteome</keyword>
<dbReference type="Proteomes" id="UP001152607">
    <property type="component" value="Unassembled WGS sequence"/>
</dbReference>
<sequence>MYLIKARSMSGSRRAIFAMLARRKGERETCCVLRHLNVVRRLLPGMMNALTAHLT</sequence>
<dbReference type="EMBL" id="CAOQHR010000001">
    <property type="protein sequence ID" value="CAI6271862.1"/>
    <property type="molecule type" value="Genomic_DNA"/>
</dbReference>
<reference evidence="1" key="1">
    <citation type="submission" date="2023-01" db="EMBL/GenBank/DDBJ databases">
        <authorList>
            <person name="Van Ghelder C."/>
            <person name="Rancurel C."/>
        </authorList>
    </citation>
    <scope>NUCLEOTIDE SEQUENCE</scope>
    <source>
        <strain evidence="1">CNCM I-4278</strain>
    </source>
</reference>
<accession>A0A9W4U3I6</accession>
<name>A0A9W4U3I6_9PLEO</name>
<proteinExistence type="predicted"/>
<dbReference type="AlphaFoldDB" id="A0A9W4U3I6"/>
<organism evidence="1 2">
    <name type="scientific">Periconia digitata</name>
    <dbReference type="NCBI Taxonomy" id="1303443"/>
    <lineage>
        <taxon>Eukaryota</taxon>
        <taxon>Fungi</taxon>
        <taxon>Dikarya</taxon>
        <taxon>Ascomycota</taxon>
        <taxon>Pezizomycotina</taxon>
        <taxon>Dothideomycetes</taxon>
        <taxon>Pleosporomycetidae</taxon>
        <taxon>Pleosporales</taxon>
        <taxon>Massarineae</taxon>
        <taxon>Periconiaceae</taxon>
        <taxon>Periconia</taxon>
    </lineage>
</organism>
<comment type="caution">
    <text evidence="1">The sequence shown here is derived from an EMBL/GenBank/DDBJ whole genome shotgun (WGS) entry which is preliminary data.</text>
</comment>
<gene>
    <name evidence="1" type="ORF">PDIGIT_LOCUS1756</name>
</gene>
<protein>
    <submittedName>
        <fullName evidence="1">Uncharacterized protein</fullName>
    </submittedName>
</protein>
<evidence type="ECO:0000313" key="1">
    <source>
        <dbReference type="EMBL" id="CAI6271862.1"/>
    </source>
</evidence>